<protein>
    <submittedName>
        <fullName evidence="2">Uncharacterized protein</fullName>
    </submittedName>
</protein>
<organism evidence="2 3">
    <name type="scientific">Asterophora parasitica</name>
    <dbReference type="NCBI Taxonomy" id="117018"/>
    <lineage>
        <taxon>Eukaryota</taxon>
        <taxon>Fungi</taxon>
        <taxon>Dikarya</taxon>
        <taxon>Basidiomycota</taxon>
        <taxon>Agaricomycotina</taxon>
        <taxon>Agaricomycetes</taxon>
        <taxon>Agaricomycetidae</taxon>
        <taxon>Agaricales</taxon>
        <taxon>Tricholomatineae</taxon>
        <taxon>Lyophyllaceae</taxon>
        <taxon>Asterophora</taxon>
    </lineage>
</organism>
<dbReference type="Proteomes" id="UP000775547">
    <property type="component" value="Unassembled WGS sequence"/>
</dbReference>
<reference evidence="2" key="1">
    <citation type="submission" date="2020-07" db="EMBL/GenBank/DDBJ databases">
        <authorList>
            <person name="Nieuwenhuis M."/>
            <person name="Van De Peppel L.J.J."/>
        </authorList>
    </citation>
    <scope>NUCLEOTIDE SEQUENCE</scope>
    <source>
        <strain evidence="2">AP01</strain>
        <tissue evidence="2">Mycelium</tissue>
    </source>
</reference>
<gene>
    <name evidence="2" type="ORF">DXG03_005845</name>
</gene>
<accession>A0A9P7G012</accession>
<name>A0A9P7G012_9AGAR</name>
<sequence length="101" mass="10158">MATNGAAPGNNAATLDALAGDVAQLGTLLSQSELSERDDVDVAELLKRLESADGMANDLEGKLDGILATLDGILESIDPAAGGQGVEGVTTTSTESSKQQT</sequence>
<dbReference type="AlphaFoldDB" id="A0A9P7G012"/>
<keyword evidence="3" id="KW-1185">Reference proteome</keyword>
<comment type="caution">
    <text evidence="2">The sequence shown here is derived from an EMBL/GenBank/DDBJ whole genome shotgun (WGS) entry which is preliminary data.</text>
</comment>
<evidence type="ECO:0000256" key="1">
    <source>
        <dbReference type="SAM" id="MobiDB-lite"/>
    </source>
</evidence>
<dbReference type="OrthoDB" id="2595043at2759"/>
<feature type="region of interest" description="Disordered" evidence="1">
    <location>
        <begin position="79"/>
        <end position="101"/>
    </location>
</feature>
<proteinExistence type="predicted"/>
<reference evidence="2" key="2">
    <citation type="submission" date="2021-10" db="EMBL/GenBank/DDBJ databases">
        <title>Phylogenomics reveals ancestral predisposition of the termite-cultivated fungus Termitomyces towards a domesticated lifestyle.</title>
        <authorList>
            <person name="Auxier B."/>
            <person name="Grum-Grzhimaylo A."/>
            <person name="Cardenas M.E."/>
            <person name="Lodge J.D."/>
            <person name="Laessoe T."/>
            <person name="Pedersen O."/>
            <person name="Smith M.E."/>
            <person name="Kuyper T.W."/>
            <person name="Franco-Molano E.A."/>
            <person name="Baroni T.J."/>
            <person name="Aanen D.K."/>
        </authorList>
    </citation>
    <scope>NUCLEOTIDE SEQUENCE</scope>
    <source>
        <strain evidence="2">AP01</strain>
        <tissue evidence="2">Mycelium</tissue>
    </source>
</reference>
<dbReference type="EMBL" id="JABCKV010000369">
    <property type="protein sequence ID" value="KAG5641183.1"/>
    <property type="molecule type" value="Genomic_DNA"/>
</dbReference>
<evidence type="ECO:0000313" key="2">
    <source>
        <dbReference type="EMBL" id="KAG5641183.1"/>
    </source>
</evidence>
<evidence type="ECO:0000313" key="3">
    <source>
        <dbReference type="Proteomes" id="UP000775547"/>
    </source>
</evidence>
<feature type="compositionally biased region" description="Low complexity" evidence="1">
    <location>
        <begin position="87"/>
        <end position="101"/>
    </location>
</feature>